<feature type="region of interest" description="Disordered" evidence="1">
    <location>
        <begin position="572"/>
        <end position="603"/>
    </location>
</feature>
<name>A0A9N9F4U2_9GLOM</name>
<feature type="region of interest" description="Disordered" evidence="1">
    <location>
        <begin position="75"/>
        <end position="103"/>
    </location>
</feature>
<dbReference type="AlphaFoldDB" id="A0A9N9F4U2"/>
<gene>
    <name evidence="2" type="ORF">ALEPTO_LOCUS3919</name>
</gene>
<feature type="compositionally biased region" description="Polar residues" evidence="1">
    <location>
        <begin position="572"/>
        <end position="583"/>
    </location>
</feature>
<evidence type="ECO:0000256" key="1">
    <source>
        <dbReference type="SAM" id="MobiDB-lite"/>
    </source>
</evidence>
<evidence type="ECO:0000313" key="3">
    <source>
        <dbReference type="Proteomes" id="UP000789508"/>
    </source>
</evidence>
<dbReference type="Proteomes" id="UP000789508">
    <property type="component" value="Unassembled WGS sequence"/>
</dbReference>
<dbReference type="OrthoDB" id="10473975at2759"/>
<sequence>MSLKVTATLPKVRSITTITALKITKLMLITLLKKKEWIKKKRRKFIIHSNVQNLKYQNRNIRKNNEKTKTLIRIPIPSERSRNKKRSLSDSPKSSTSSKLVLPEPSSATLNTIKPKCPKMDLSKIVSLPYINKTDTLPKGSPNKFLKLTELTEEQSKIIPKMTTNKKGKNKKSSKIENNIPEVTHSSLISDKVEEFVKKFTTYFTLRKSSPLIVAHEIHGLMNNSSKNDIASVEISDDTISQILSRVSIPRDSNILLTIGKWIQAQRLSQSRLLASKISDLISNSSSEIFTFDIITSEYLLDSNQISIIDEFFHHVGLKSELSLKAIAEEIIKIIFIAMPENNGKEIDMVRCYIQQSHGSIIITAMDTWIQNNKLKNKKPVVGGNCNSAESDGMILKIQEIADMIKEGTSNVKTTTKDDNSNPSLATSSSFSGLNKGPIVIPTEINNNGNSSSTSKKDKSMPTNYTKDMIIVSSNFDQAKTNNNISSEPIRLGIDVPSSLSSESLVDKDNIYGNFLSKPNNIDNQDKSIVSLNNSSDNNILLNKNIKLLSTAFNTLMNDEDSVTMTTEATTPIQALSPSLPSSSKDENPPPKEISSAKRKTHDLDKEFRHQAYEKDSATSSSHAVVNDNNYSTTIVCTVDNTLVETFVIYLSIGRLLSSPITVSEEICKLAPANTRATITGSTIAKLTSRVLNQIEQSELQLINTWIHRERILRTRDLIQEVVNLINEPMQQLFGNSELSRNKNKEDDPSEFIVKCRIVDEFFKWYNAGKDKKGLDEIAKEIVQIRKNNRQVFLVSANGNILEQGAYGRYETRSKGINNSKWLLDAMRKWNQEQVSRR</sequence>
<protein>
    <submittedName>
        <fullName evidence="2">346_t:CDS:1</fullName>
    </submittedName>
</protein>
<comment type="caution">
    <text evidence="2">The sequence shown here is derived from an EMBL/GenBank/DDBJ whole genome shotgun (WGS) entry which is preliminary data.</text>
</comment>
<feature type="compositionally biased region" description="Low complexity" evidence="1">
    <location>
        <begin position="89"/>
        <end position="99"/>
    </location>
</feature>
<evidence type="ECO:0000313" key="2">
    <source>
        <dbReference type="EMBL" id="CAG8509870.1"/>
    </source>
</evidence>
<reference evidence="2" key="1">
    <citation type="submission" date="2021-06" db="EMBL/GenBank/DDBJ databases">
        <authorList>
            <person name="Kallberg Y."/>
            <person name="Tangrot J."/>
            <person name="Rosling A."/>
        </authorList>
    </citation>
    <scope>NUCLEOTIDE SEQUENCE</scope>
    <source>
        <strain evidence="2">FL130A</strain>
    </source>
</reference>
<accession>A0A9N9F4U2</accession>
<proteinExistence type="predicted"/>
<organism evidence="2 3">
    <name type="scientific">Ambispora leptoticha</name>
    <dbReference type="NCBI Taxonomy" id="144679"/>
    <lineage>
        <taxon>Eukaryota</taxon>
        <taxon>Fungi</taxon>
        <taxon>Fungi incertae sedis</taxon>
        <taxon>Mucoromycota</taxon>
        <taxon>Glomeromycotina</taxon>
        <taxon>Glomeromycetes</taxon>
        <taxon>Archaeosporales</taxon>
        <taxon>Ambisporaceae</taxon>
        <taxon>Ambispora</taxon>
    </lineage>
</organism>
<dbReference type="EMBL" id="CAJVPS010000800">
    <property type="protein sequence ID" value="CAG8509870.1"/>
    <property type="molecule type" value="Genomic_DNA"/>
</dbReference>
<keyword evidence="3" id="KW-1185">Reference proteome</keyword>
<feature type="region of interest" description="Disordered" evidence="1">
    <location>
        <begin position="411"/>
        <end position="462"/>
    </location>
</feature>
<feature type="compositionally biased region" description="Polar residues" evidence="1">
    <location>
        <begin position="421"/>
        <end position="433"/>
    </location>
</feature>